<dbReference type="GO" id="GO:0005829">
    <property type="term" value="C:cytosol"/>
    <property type="evidence" value="ECO:0007669"/>
    <property type="project" value="TreeGrafter"/>
</dbReference>
<gene>
    <name evidence="6" type="ORF">BTE48_06360</name>
</gene>
<dbReference type="Proteomes" id="UP000191418">
    <property type="component" value="Unassembled WGS sequence"/>
</dbReference>
<feature type="modified residue" description="4-aspartylphosphate" evidence="3">
    <location>
        <position position="54"/>
    </location>
</feature>
<dbReference type="AlphaFoldDB" id="A0A1T4N2X5"/>
<dbReference type="PROSITE" id="PS50930">
    <property type="entry name" value="HTH_LYTTR"/>
    <property type="match status" value="1"/>
</dbReference>
<feature type="domain" description="HTH LytTR-type" evidence="5">
    <location>
        <begin position="160"/>
        <end position="261"/>
    </location>
</feature>
<evidence type="ECO:0000313" key="6">
    <source>
        <dbReference type="EMBL" id="OPX55820.1"/>
    </source>
</evidence>
<dbReference type="OrthoDB" id="236568at2"/>
<keyword evidence="1" id="KW-0902">Two-component regulatory system</keyword>
<evidence type="ECO:0000256" key="1">
    <source>
        <dbReference type="ARBA" id="ARBA00023012"/>
    </source>
</evidence>
<proteinExistence type="predicted"/>
<sequence length="261" mass="29657">MRALIIDDEPLLRRHLDRMLAELWAELEIVGQAADGEQAWALIESLAPDLIFLDIRMPRLDGMQLAKRLQQMKQPPVVVFTTAYDEFAVQAFEQQALDYLLKPISEARLQQTINRIRNKQPSAAALSAPSAALSQTPLTQIEQLLAQLQNKPQPETLKWLKAAKGESIHIIAIDQVFALVAEDKYVTVHSSEGEFLLRSSLKELKQQLDPDQFWLVHRSVIIQVRQIDKVSRDLLGRMSVQLKNGQQYPVSRSAQSLFKTM</sequence>
<evidence type="ECO:0000313" key="7">
    <source>
        <dbReference type="Proteomes" id="UP000191418"/>
    </source>
</evidence>
<protein>
    <submittedName>
        <fullName evidence="6">DNA-binding response regulator</fullName>
    </submittedName>
</protein>
<dbReference type="InterPro" id="IPR001789">
    <property type="entry name" value="Sig_transdc_resp-reg_receiver"/>
</dbReference>
<keyword evidence="3" id="KW-0597">Phosphoprotein</keyword>
<dbReference type="SMART" id="SM00850">
    <property type="entry name" value="LytTR"/>
    <property type="match status" value="1"/>
</dbReference>
<dbReference type="Gene3D" id="2.40.50.1020">
    <property type="entry name" value="LytTr DNA-binding domain"/>
    <property type="match status" value="1"/>
</dbReference>
<evidence type="ECO:0000259" key="4">
    <source>
        <dbReference type="PROSITE" id="PS50110"/>
    </source>
</evidence>
<dbReference type="RefSeq" id="WP_078744616.1">
    <property type="nucleotide sequence ID" value="NZ_FUXG01000005.1"/>
</dbReference>
<dbReference type="FunFam" id="3.40.50.2300:FF:000051">
    <property type="entry name" value="Two-component response regulator yehT"/>
    <property type="match status" value="1"/>
</dbReference>
<dbReference type="SUPFAM" id="SSF52172">
    <property type="entry name" value="CheY-like"/>
    <property type="match status" value="1"/>
</dbReference>
<name>A0A1T4N2X5_9GAMM</name>
<dbReference type="GO" id="GO:0032993">
    <property type="term" value="C:protein-DNA complex"/>
    <property type="evidence" value="ECO:0007669"/>
    <property type="project" value="TreeGrafter"/>
</dbReference>
<dbReference type="Pfam" id="PF04397">
    <property type="entry name" value="LytTR"/>
    <property type="match status" value="1"/>
</dbReference>
<dbReference type="EMBL" id="MTSM01000006">
    <property type="protein sequence ID" value="OPX55820.1"/>
    <property type="molecule type" value="Genomic_DNA"/>
</dbReference>
<dbReference type="SMART" id="SM00448">
    <property type="entry name" value="REC"/>
    <property type="match status" value="1"/>
</dbReference>
<dbReference type="InterPro" id="IPR039420">
    <property type="entry name" value="WalR-like"/>
</dbReference>
<keyword evidence="2 6" id="KW-0238">DNA-binding</keyword>
<dbReference type="GO" id="GO:0000976">
    <property type="term" value="F:transcription cis-regulatory region binding"/>
    <property type="evidence" value="ECO:0007669"/>
    <property type="project" value="TreeGrafter"/>
</dbReference>
<dbReference type="InterPro" id="IPR007492">
    <property type="entry name" value="LytTR_DNA-bd_dom"/>
</dbReference>
<dbReference type="CDD" id="cd17532">
    <property type="entry name" value="REC_LytTR_AlgR-like"/>
    <property type="match status" value="1"/>
</dbReference>
<dbReference type="GO" id="GO:0000156">
    <property type="term" value="F:phosphorelay response regulator activity"/>
    <property type="evidence" value="ECO:0007669"/>
    <property type="project" value="TreeGrafter"/>
</dbReference>
<feature type="domain" description="Response regulatory" evidence="4">
    <location>
        <begin position="2"/>
        <end position="117"/>
    </location>
</feature>
<reference evidence="6 7" key="1">
    <citation type="submission" date="2017-01" db="EMBL/GenBank/DDBJ databases">
        <title>Genome Sequencing of a Marine Spirillum, Oceanospirillum multiglobuliferum ATCC 33336, from Japan.</title>
        <authorList>
            <person name="Carney J.G."/>
            <person name="Trachtenberg A.M."/>
            <person name="Rheaume B.A."/>
            <person name="Linnane J.D."/>
            <person name="Pitts N.L."/>
            <person name="Mykles D.L."/>
            <person name="Maclea K.S."/>
        </authorList>
    </citation>
    <scope>NUCLEOTIDE SEQUENCE [LARGE SCALE GENOMIC DNA]</scope>
    <source>
        <strain evidence="6 7">ATCC 33336</strain>
    </source>
</reference>
<dbReference type="Gene3D" id="3.40.50.2300">
    <property type="match status" value="1"/>
</dbReference>
<comment type="caution">
    <text evidence="6">The sequence shown here is derived from an EMBL/GenBank/DDBJ whole genome shotgun (WGS) entry which is preliminary data.</text>
</comment>
<dbReference type="PROSITE" id="PS50110">
    <property type="entry name" value="RESPONSE_REGULATORY"/>
    <property type="match status" value="1"/>
</dbReference>
<evidence type="ECO:0000259" key="5">
    <source>
        <dbReference type="PROSITE" id="PS50930"/>
    </source>
</evidence>
<dbReference type="PANTHER" id="PTHR48111">
    <property type="entry name" value="REGULATOR OF RPOS"/>
    <property type="match status" value="1"/>
</dbReference>
<dbReference type="InterPro" id="IPR011006">
    <property type="entry name" value="CheY-like_superfamily"/>
</dbReference>
<dbReference type="PANTHER" id="PTHR48111:SF69">
    <property type="entry name" value="RESPONSE REGULATOR RECEIVER"/>
    <property type="match status" value="1"/>
</dbReference>
<evidence type="ECO:0000256" key="3">
    <source>
        <dbReference type="PROSITE-ProRule" id="PRU00169"/>
    </source>
</evidence>
<keyword evidence="7" id="KW-1185">Reference proteome</keyword>
<accession>A0A1T4N2X5</accession>
<dbReference type="STRING" id="64969.SAMN02745127_00983"/>
<organism evidence="6 7">
    <name type="scientific">Oceanospirillum multiglobuliferum</name>
    <dbReference type="NCBI Taxonomy" id="64969"/>
    <lineage>
        <taxon>Bacteria</taxon>
        <taxon>Pseudomonadati</taxon>
        <taxon>Pseudomonadota</taxon>
        <taxon>Gammaproteobacteria</taxon>
        <taxon>Oceanospirillales</taxon>
        <taxon>Oceanospirillaceae</taxon>
        <taxon>Oceanospirillum</taxon>
    </lineage>
</organism>
<dbReference type="Pfam" id="PF00072">
    <property type="entry name" value="Response_reg"/>
    <property type="match status" value="1"/>
</dbReference>
<evidence type="ECO:0000256" key="2">
    <source>
        <dbReference type="ARBA" id="ARBA00023125"/>
    </source>
</evidence>
<dbReference type="GO" id="GO:0006355">
    <property type="term" value="P:regulation of DNA-templated transcription"/>
    <property type="evidence" value="ECO:0007669"/>
    <property type="project" value="TreeGrafter"/>
</dbReference>